<organism evidence="3 4">
    <name type="scientific">Apis cerana cerana</name>
    <name type="common">Oriental honeybee</name>
    <dbReference type="NCBI Taxonomy" id="94128"/>
    <lineage>
        <taxon>Eukaryota</taxon>
        <taxon>Metazoa</taxon>
        <taxon>Ecdysozoa</taxon>
        <taxon>Arthropoda</taxon>
        <taxon>Hexapoda</taxon>
        <taxon>Insecta</taxon>
        <taxon>Pterygota</taxon>
        <taxon>Neoptera</taxon>
        <taxon>Endopterygota</taxon>
        <taxon>Hymenoptera</taxon>
        <taxon>Apocrita</taxon>
        <taxon>Aculeata</taxon>
        <taxon>Apoidea</taxon>
        <taxon>Anthophila</taxon>
        <taxon>Apidae</taxon>
        <taxon>Apis</taxon>
    </lineage>
</organism>
<name>A0A2A3ENT9_APICC</name>
<dbReference type="Proteomes" id="UP000242457">
    <property type="component" value="Unassembled WGS sequence"/>
</dbReference>
<dbReference type="GO" id="GO:0031146">
    <property type="term" value="P:SCF-dependent proteasomal ubiquitin-dependent protein catabolic process"/>
    <property type="evidence" value="ECO:0007669"/>
    <property type="project" value="TreeGrafter"/>
</dbReference>
<dbReference type="GO" id="GO:0061630">
    <property type="term" value="F:ubiquitin protein ligase activity"/>
    <property type="evidence" value="ECO:0007669"/>
    <property type="project" value="TreeGrafter"/>
</dbReference>
<dbReference type="InterPro" id="IPR007397">
    <property type="entry name" value="F-box-assoc_dom"/>
</dbReference>
<dbReference type="SUPFAM" id="SSF49785">
    <property type="entry name" value="Galactose-binding domain-like"/>
    <property type="match status" value="1"/>
</dbReference>
<dbReference type="SUPFAM" id="SSF81383">
    <property type="entry name" value="F-box domain"/>
    <property type="match status" value="1"/>
</dbReference>
<dbReference type="PROSITE" id="PS50181">
    <property type="entry name" value="FBOX"/>
    <property type="match status" value="1"/>
</dbReference>
<dbReference type="GO" id="GO:0005737">
    <property type="term" value="C:cytoplasm"/>
    <property type="evidence" value="ECO:0007669"/>
    <property type="project" value="UniProtKB-ARBA"/>
</dbReference>
<dbReference type="STRING" id="94128.A0A2A3ENT9"/>
<dbReference type="GO" id="GO:0006516">
    <property type="term" value="P:glycoprotein catabolic process"/>
    <property type="evidence" value="ECO:0007669"/>
    <property type="project" value="TreeGrafter"/>
</dbReference>
<dbReference type="InterPro" id="IPR008979">
    <property type="entry name" value="Galactose-bd-like_sf"/>
</dbReference>
<dbReference type="GO" id="GO:0036503">
    <property type="term" value="P:ERAD pathway"/>
    <property type="evidence" value="ECO:0007669"/>
    <property type="project" value="TreeGrafter"/>
</dbReference>
<proteinExistence type="predicted"/>
<dbReference type="Gene3D" id="1.20.1280.50">
    <property type="match status" value="1"/>
</dbReference>
<dbReference type="SMART" id="SM01198">
    <property type="entry name" value="FBA"/>
    <property type="match status" value="1"/>
</dbReference>
<gene>
    <name evidence="3" type="ORF">APICC_03979</name>
</gene>
<feature type="domain" description="FBA" evidence="2">
    <location>
        <begin position="91"/>
        <end position="278"/>
    </location>
</feature>
<evidence type="ECO:0000259" key="1">
    <source>
        <dbReference type="PROSITE" id="PS50181"/>
    </source>
</evidence>
<dbReference type="Pfam" id="PF04300">
    <property type="entry name" value="FBA"/>
    <property type="match status" value="1"/>
</dbReference>
<sequence length="306" mass="35795">MGQFLDSNRHMTTRVMFDEKSENGLIVGGKYLPEELLAEIFCYVDYNSLLNCQLVCKLWKNLIQTYVWRKKAEIIFGRSLLFDKEVSWHTYYLMCKKKPFERNLIKNHSGEYGTQKWKILDEGGDRWKVENPPIGVSPLPNNEAIFKGNQFCFVTSYRRCTKAQVIDLEIEGLTSYVLDNLQPLIVVSEWYSCRWDCPAIYECKIKLLGEDNKIIDSFEFHDSIEEEKQNEWHQILHEFKNYGPGLRRICFCHGGTDKLFWAGHYGSKMAGACVCVKIPIVQFRNSEEINILSNKNYNAKHISKKK</sequence>
<dbReference type="InterPro" id="IPR039752">
    <property type="entry name" value="F-box_only"/>
</dbReference>
<reference evidence="3 4" key="1">
    <citation type="submission" date="2014-07" db="EMBL/GenBank/DDBJ databases">
        <title>Genomic and transcriptomic analysis on Apis cerana provide comprehensive insights into honey bee biology.</title>
        <authorList>
            <person name="Diao Q."/>
            <person name="Sun L."/>
            <person name="Zheng H."/>
            <person name="Zheng H."/>
            <person name="Xu S."/>
            <person name="Wang S."/>
            <person name="Zeng Z."/>
            <person name="Hu F."/>
            <person name="Su S."/>
            <person name="Wu J."/>
        </authorList>
    </citation>
    <scope>NUCLEOTIDE SEQUENCE [LARGE SCALE GENOMIC DNA]</scope>
    <source>
        <tissue evidence="3">Pupae without intestine</tissue>
    </source>
</reference>
<dbReference type="FunFam" id="2.60.120.260:FF:000012">
    <property type="entry name" value="F-box only protein 2"/>
    <property type="match status" value="1"/>
</dbReference>
<dbReference type="PANTHER" id="PTHR12125">
    <property type="entry name" value="F-BOX ONLY PROTEIN 6-LIKE PROTEIN"/>
    <property type="match status" value="1"/>
</dbReference>
<dbReference type="SMART" id="SM00256">
    <property type="entry name" value="FBOX"/>
    <property type="match status" value="1"/>
</dbReference>
<dbReference type="Pfam" id="PF12937">
    <property type="entry name" value="F-box-like"/>
    <property type="match status" value="1"/>
</dbReference>
<dbReference type="OrthoDB" id="1107553at2759"/>
<accession>A0A2A3ENT9</accession>
<dbReference type="GO" id="GO:0019005">
    <property type="term" value="C:SCF ubiquitin ligase complex"/>
    <property type="evidence" value="ECO:0007669"/>
    <property type="project" value="TreeGrafter"/>
</dbReference>
<evidence type="ECO:0000313" key="4">
    <source>
        <dbReference type="Proteomes" id="UP000242457"/>
    </source>
</evidence>
<evidence type="ECO:0000313" key="3">
    <source>
        <dbReference type="EMBL" id="PBC33425.1"/>
    </source>
</evidence>
<dbReference type="AlphaFoldDB" id="A0A2A3ENT9"/>
<keyword evidence="4" id="KW-1185">Reference proteome</keyword>
<dbReference type="InterPro" id="IPR036047">
    <property type="entry name" value="F-box-like_dom_sf"/>
</dbReference>
<dbReference type="EMBL" id="KZ288203">
    <property type="protein sequence ID" value="PBC33425.1"/>
    <property type="molecule type" value="Genomic_DNA"/>
</dbReference>
<dbReference type="InterPro" id="IPR001810">
    <property type="entry name" value="F-box_dom"/>
</dbReference>
<dbReference type="Gene3D" id="2.60.120.260">
    <property type="entry name" value="Galactose-binding domain-like"/>
    <property type="match status" value="1"/>
</dbReference>
<dbReference type="PROSITE" id="PS51114">
    <property type="entry name" value="FBA"/>
    <property type="match status" value="1"/>
</dbReference>
<protein>
    <submittedName>
        <fullName evidence="3">F-box only protein</fullName>
    </submittedName>
</protein>
<evidence type="ECO:0000259" key="2">
    <source>
        <dbReference type="PROSITE" id="PS51114"/>
    </source>
</evidence>
<dbReference type="PANTHER" id="PTHR12125:SF5">
    <property type="entry name" value="F-BOX DOMAIN-CONTAINING PROTEIN"/>
    <property type="match status" value="1"/>
</dbReference>
<feature type="domain" description="F-box" evidence="1">
    <location>
        <begin position="26"/>
        <end position="71"/>
    </location>
</feature>